<feature type="region of interest" description="Disordered" evidence="1">
    <location>
        <begin position="1"/>
        <end position="23"/>
    </location>
</feature>
<comment type="caution">
    <text evidence="2">The sequence shown here is derived from an EMBL/GenBank/DDBJ whole genome shotgun (WGS) entry which is preliminary data.</text>
</comment>
<keyword evidence="3" id="KW-1185">Reference proteome</keyword>
<dbReference type="AlphaFoldDB" id="A0A3M7PWK9"/>
<evidence type="ECO:0000256" key="1">
    <source>
        <dbReference type="SAM" id="MobiDB-lite"/>
    </source>
</evidence>
<evidence type="ECO:0000313" key="3">
    <source>
        <dbReference type="Proteomes" id="UP000276133"/>
    </source>
</evidence>
<gene>
    <name evidence="2" type="ORF">BpHYR1_051577</name>
</gene>
<dbReference type="EMBL" id="REGN01008555">
    <property type="protein sequence ID" value="RNA03279.1"/>
    <property type="molecule type" value="Genomic_DNA"/>
</dbReference>
<proteinExistence type="predicted"/>
<feature type="compositionally biased region" description="Basic residues" evidence="1">
    <location>
        <begin position="106"/>
        <end position="117"/>
    </location>
</feature>
<reference evidence="2 3" key="1">
    <citation type="journal article" date="2018" name="Sci. Rep.">
        <title>Genomic signatures of local adaptation to the degree of environmental predictability in rotifers.</title>
        <authorList>
            <person name="Franch-Gras L."/>
            <person name="Hahn C."/>
            <person name="Garcia-Roger E.M."/>
            <person name="Carmona M.J."/>
            <person name="Serra M."/>
            <person name="Gomez A."/>
        </authorList>
    </citation>
    <scope>NUCLEOTIDE SEQUENCE [LARGE SCALE GENOMIC DNA]</scope>
    <source>
        <strain evidence="2">HYR1</strain>
    </source>
</reference>
<protein>
    <submittedName>
        <fullName evidence="2">Uncharacterized protein</fullName>
    </submittedName>
</protein>
<feature type="region of interest" description="Disordered" evidence="1">
    <location>
        <begin position="98"/>
        <end position="117"/>
    </location>
</feature>
<name>A0A3M7PWK9_BRAPC</name>
<evidence type="ECO:0000313" key="2">
    <source>
        <dbReference type="EMBL" id="RNA03279.1"/>
    </source>
</evidence>
<dbReference type="Proteomes" id="UP000276133">
    <property type="component" value="Unassembled WGS sequence"/>
</dbReference>
<accession>A0A3M7PWK9</accession>
<organism evidence="2 3">
    <name type="scientific">Brachionus plicatilis</name>
    <name type="common">Marine rotifer</name>
    <name type="synonym">Brachionus muelleri</name>
    <dbReference type="NCBI Taxonomy" id="10195"/>
    <lineage>
        <taxon>Eukaryota</taxon>
        <taxon>Metazoa</taxon>
        <taxon>Spiralia</taxon>
        <taxon>Gnathifera</taxon>
        <taxon>Rotifera</taxon>
        <taxon>Eurotatoria</taxon>
        <taxon>Monogononta</taxon>
        <taxon>Pseudotrocha</taxon>
        <taxon>Ploima</taxon>
        <taxon>Brachionidae</taxon>
        <taxon>Brachionus</taxon>
    </lineage>
</organism>
<sequence length="117" mass="13244">MSFIKEIPNNLSQDESIEPEQVKKTKGNGKVYLPFCSFHNLESAQGHLAMTFADNEIPLERKRHPGRPKVTTITLTQSDSDDPPVQELISNKIRLEETPIVTPQPKVKKKRGRPAKK</sequence>